<sequence length="542" mass="63635">MSVNVRIRTNNRRLNFEQVVSQLAAKGYRLVIKFINPETCEFYQYRLSTRPIDLSLEDSGYEVRITSLACREDYELFVKTVTIIQEQTDGNVYCEDNDDECLDNVPAFLYSEWIELQMKNDAMCINTLVLGEHVNAPSPEQMCEVGLRGPVSMFYVGENLLEKLNITINTDWREISEKLIGKFRYSQYARPSDIRRTTTSMVINFSDDNKNEENAGMNDKLTYYRQNYYDMISRTDYFALIAHDDKSIVVKYEDFMKVVPQQWERFDNSQYFTSPLTDRQFKEFWDRARKYSLDQNAEELDYHEKDDQELDLKMAKAWFFTDVDYVRNRIKTQGLPPCAMAEPSPEGIPPIFYAIAKCQEIIFGSDSYAPEYMSVVSEMKKRTRAMLDFWEKEMEIPEWKSIPFRAFSDMFDVIEEDASIVDVMGTEAEDFREAGFSNSDLLLMGAVKFDFKRVLDRIRAGADPDLELYPASDEHHVFCATYDMQSRAYSDFQYLYALYKWYIDTGEMIMGLSDCGRIISCAAHMKMYAFMNEHRQKFLTRH</sequence>
<dbReference type="HOGENOM" id="CLU_502357_0_0_10"/>
<dbReference type="EMBL" id="ADGI01000007">
    <property type="protein sequence ID" value="EGV28635.1"/>
    <property type="molecule type" value="Genomic_DNA"/>
</dbReference>
<organism evidence="1 2">
    <name type="scientific">Segatella oulorum F0390</name>
    <dbReference type="NCBI Taxonomy" id="702438"/>
    <lineage>
        <taxon>Bacteria</taxon>
        <taxon>Pseudomonadati</taxon>
        <taxon>Bacteroidota</taxon>
        <taxon>Bacteroidia</taxon>
        <taxon>Bacteroidales</taxon>
        <taxon>Prevotellaceae</taxon>
        <taxon>Segatella</taxon>
    </lineage>
</organism>
<accession>G1W8C9</accession>
<protein>
    <submittedName>
        <fullName evidence="1">Uncharacterized protein</fullName>
    </submittedName>
</protein>
<dbReference type="PATRIC" id="fig|702438.4.peg.82"/>
<reference evidence="1 2" key="1">
    <citation type="submission" date="2011-07" db="EMBL/GenBank/DDBJ databases">
        <title>The Genome Sequence of Prevotella oulorum F0390.</title>
        <authorList>
            <consortium name="The Broad Institute Genome Sequencing Platform"/>
            <consortium name="The Broad Institute Genome Sequencing Center for Infectious Disease"/>
            <person name="Earl A."/>
            <person name="Ward D."/>
            <person name="Feldgarden M."/>
            <person name="Gevers D."/>
            <person name="Izard J."/>
            <person name="Ganesan A."/>
            <person name="Baranova O.V."/>
            <person name="Blanton J.M."/>
            <person name="Tanner A.C."/>
            <person name="Dewhirst F.E."/>
            <person name="Young S.K."/>
            <person name="Zeng Q."/>
            <person name="Gargeya S."/>
            <person name="Fitzgerald M."/>
            <person name="Haas B."/>
            <person name="Abouelleil A."/>
            <person name="Alvarado L."/>
            <person name="Arachchi H.M."/>
            <person name="Berlin A."/>
            <person name="Brown A."/>
            <person name="Chapman S.B."/>
            <person name="Chen Z."/>
            <person name="Dunbar C."/>
            <person name="Freedman E."/>
            <person name="Gearin G."/>
            <person name="Gellesch M."/>
            <person name="Goldberg J."/>
            <person name="Griggs A."/>
            <person name="Gujja S."/>
            <person name="Heiman D."/>
            <person name="Howarth C."/>
            <person name="Larson L."/>
            <person name="Lui A."/>
            <person name="MacDonald P.J.P."/>
            <person name="Mehta T."/>
            <person name="Montmayeur A."/>
            <person name="Murphy C."/>
            <person name="Neiman D."/>
            <person name="Pearson M."/>
            <person name="Priest M."/>
            <person name="Roberts A."/>
            <person name="Saif S."/>
            <person name="Shea T."/>
            <person name="Shenoy N."/>
            <person name="Sisk P."/>
            <person name="Stolte C."/>
            <person name="Sykes S."/>
            <person name="Wortman J."/>
            <person name="Nusbaum C."/>
            <person name="Birren B."/>
        </authorList>
    </citation>
    <scope>NUCLEOTIDE SEQUENCE [LARGE SCALE GENOMIC DNA]</scope>
    <source>
        <strain evidence="1 2">F0390</strain>
    </source>
</reference>
<dbReference type="Proteomes" id="UP000005141">
    <property type="component" value="Unassembled WGS sequence"/>
</dbReference>
<dbReference type="OrthoDB" id="9838327at2"/>
<comment type="caution">
    <text evidence="1">The sequence shown here is derived from an EMBL/GenBank/DDBJ whole genome shotgun (WGS) entry which is preliminary data.</text>
</comment>
<proteinExistence type="predicted"/>
<dbReference type="GeneID" id="95424860"/>
<dbReference type="AlphaFoldDB" id="G1W8C9"/>
<gene>
    <name evidence="1" type="ORF">HMPREF9431_00080</name>
</gene>
<evidence type="ECO:0000313" key="1">
    <source>
        <dbReference type="EMBL" id="EGV28635.1"/>
    </source>
</evidence>
<dbReference type="RefSeq" id="WP_004379049.1">
    <property type="nucleotide sequence ID" value="NZ_JH114215.1"/>
</dbReference>
<keyword evidence="2" id="KW-1185">Reference proteome</keyword>
<name>G1W8C9_9BACT</name>
<evidence type="ECO:0000313" key="2">
    <source>
        <dbReference type="Proteomes" id="UP000005141"/>
    </source>
</evidence>